<reference evidence="1 2" key="1">
    <citation type="submission" date="2022-11" db="EMBL/GenBank/DDBJ databases">
        <title>Whole genome sequence of Eschrichtius robustus ER-17-0199.</title>
        <authorList>
            <person name="Bruniche-Olsen A."/>
            <person name="Black A.N."/>
            <person name="Fields C.J."/>
            <person name="Walden K."/>
            <person name="Dewoody J.A."/>
        </authorList>
    </citation>
    <scope>NUCLEOTIDE SEQUENCE [LARGE SCALE GENOMIC DNA]</scope>
    <source>
        <strain evidence="1">ER-17-0199</strain>
        <tissue evidence="1">Blubber</tissue>
    </source>
</reference>
<sequence>MDFAWHEIMAVTMNGVWKNIFLQFVHDFREFEKVDEESKEVFSNLVTLREKLELDLQEDDFTELLAVQDKELTNEDLMTLEAHFFQEGR</sequence>
<proteinExistence type="predicted"/>
<organism evidence="1 2">
    <name type="scientific">Eschrichtius robustus</name>
    <name type="common">California gray whale</name>
    <name type="synonym">Eschrichtius gibbosus</name>
    <dbReference type="NCBI Taxonomy" id="9764"/>
    <lineage>
        <taxon>Eukaryota</taxon>
        <taxon>Metazoa</taxon>
        <taxon>Chordata</taxon>
        <taxon>Craniata</taxon>
        <taxon>Vertebrata</taxon>
        <taxon>Euteleostomi</taxon>
        <taxon>Mammalia</taxon>
        <taxon>Eutheria</taxon>
        <taxon>Laurasiatheria</taxon>
        <taxon>Artiodactyla</taxon>
        <taxon>Whippomorpha</taxon>
        <taxon>Cetacea</taxon>
        <taxon>Mysticeti</taxon>
        <taxon>Eschrichtiidae</taxon>
        <taxon>Eschrichtius</taxon>
    </lineage>
</organism>
<dbReference type="Proteomes" id="UP001159641">
    <property type="component" value="Unassembled WGS sequence"/>
</dbReference>
<evidence type="ECO:0000313" key="1">
    <source>
        <dbReference type="EMBL" id="KAJ8798347.1"/>
    </source>
</evidence>
<dbReference type="AlphaFoldDB" id="A0AB34HZY0"/>
<name>A0AB34HZY0_ESCRO</name>
<dbReference type="EMBL" id="JAIQCJ010000074">
    <property type="protein sequence ID" value="KAJ8798347.1"/>
    <property type="molecule type" value="Genomic_DNA"/>
</dbReference>
<comment type="caution">
    <text evidence="1">The sequence shown here is derived from an EMBL/GenBank/DDBJ whole genome shotgun (WGS) entry which is preliminary data.</text>
</comment>
<keyword evidence="2" id="KW-1185">Reference proteome</keyword>
<evidence type="ECO:0000313" key="2">
    <source>
        <dbReference type="Proteomes" id="UP001159641"/>
    </source>
</evidence>
<gene>
    <name evidence="1" type="ORF">J1605_001472</name>
</gene>
<accession>A0AB34HZY0</accession>
<protein>
    <submittedName>
        <fullName evidence="1">Uncharacterized protein</fullName>
    </submittedName>
</protein>